<dbReference type="Gene3D" id="3.90.700.10">
    <property type="entry name" value="Succinate dehydrogenase/fumarate reductase flavoprotein, catalytic domain"/>
    <property type="match status" value="1"/>
</dbReference>
<gene>
    <name evidence="13" type="ORF">BRCON_1752</name>
</gene>
<comment type="similarity">
    <text evidence="3 11">Belongs to the FAD-dependent oxidoreductase 2 family. NadB subfamily.</text>
</comment>
<evidence type="ECO:0000259" key="12">
    <source>
        <dbReference type="Pfam" id="PF00890"/>
    </source>
</evidence>
<evidence type="ECO:0000256" key="6">
    <source>
        <dbReference type="ARBA" id="ARBA00022642"/>
    </source>
</evidence>
<comment type="function">
    <text evidence="11">Catalyzes the oxidation of L-aspartate to iminoaspartate.</text>
</comment>
<dbReference type="PRINTS" id="PR00411">
    <property type="entry name" value="PNDRDTASEI"/>
</dbReference>
<evidence type="ECO:0000256" key="9">
    <source>
        <dbReference type="ARBA" id="ARBA00048305"/>
    </source>
</evidence>
<dbReference type="PANTHER" id="PTHR42716">
    <property type="entry name" value="L-ASPARTATE OXIDASE"/>
    <property type="match status" value="1"/>
</dbReference>
<organism evidence="13 14">
    <name type="scientific">Sumerlaea chitinivorans</name>
    <dbReference type="NCBI Taxonomy" id="2250252"/>
    <lineage>
        <taxon>Bacteria</taxon>
        <taxon>Candidatus Sumerlaeota</taxon>
        <taxon>Candidatus Sumerlaeia</taxon>
        <taxon>Candidatus Sumerlaeales</taxon>
        <taxon>Candidatus Sumerlaeaceae</taxon>
        <taxon>Candidatus Sumerlaea</taxon>
    </lineage>
</organism>
<dbReference type="UniPathway" id="UPA00253">
    <property type="reaction ID" value="UER00326"/>
</dbReference>
<dbReference type="NCBIfam" id="TIGR00551">
    <property type="entry name" value="nadB"/>
    <property type="match status" value="1"/>
</dbReference>
<proteinExistence type="inferred from homology"/>
<dbReference type="GO" id="GO:0009435">
    <property type="term" value="P:NAD+ biosynthetic process"/>
    <property type="evidence" value="ECO:0007669"/>
    <property type="project" value="UniProtKB-UniPathway"/>
</dbReference>
<keyword evidence="7 11" id="KW-0274">FAD</keyword>
<protein>
    <recommendedName>
        <fullName evidence="4 10">L-aspartate oxidase</fullName>
        <ecNumber evidence="4 10">1.4.3.16</ecNumber>
    </recommendedName>
</protein>
<evidence type="ECO:0000256" key="3">
    <source>
        <dbReference type="ARBA" id="ARBA00008562"/>
    </source>
</evidence>
<reference evidence="13 14" key="1">
    <citation type="submission" date="2018-05" db="EMBL/GenBank/DDBJ databases">
        <title>A metagenomic window into the 2 km-deep terrestrial subsurface aquifer revealed taxonomically and functionally diverse microbial community comprising novel uncultured bacterial lineages.</title>
        <authorList>
            <person name="Kadnikov V.V."/>
            <person name="Mardanov A.V."/>
            <person name="Beletsky A.V."/>
            <person name="Banks D."/>
            <person name="Pimenov N.V."/>
            <person name="Frank Y.A."/>
            <person name="Karnachuk O.V."/>
            <person name="Ravin N.V."/>
        </authorList>
    </citation>
    <scope>NUCLEOTIDE SEQUENCE [LARGE SCALE GENOMIC DNA]</scope>
    <source>
        <strain evidence="13">BY</strain>
    </source>
</reference>
<accession>A0A2Z4Y6H6</accession>
<keyword evidence="8 11" id="KW-0560">Oxidoreductase</keyword>
<evidence type="ECO:0000256" key="1">
    <source>
        <dbReference type="ARBA" id="ARBA00001974"/>
    </source>
</evidence>
<dbReference type="EMBL" id="CP030759">
    <property type="protein sequence ID" value="AXA36529.1"/>
    <property type="molecule type" value="Genomic_DNA"/>
</dbReference>
<dbReference type="Gene3D" id="1.20.58.100">
    <property type="entry name" value="Fumarate reductase/succinate dehydrogenase flavoprotein-like, C-terminal domain"/>
    <property type="match status" value="1"/>
</dbReference>
<dbReference type="SUPFAM" id="SSF56425">
    <property type="entry name" value="Succinate dehydrogenase/fumarate reductase flavoprotein, catalytic domain"/>
    <property type="match status" value="1"/>
</dbReference>
<evidence type="ECO:0000256" key="10">
    <source>
        <dbReference type="NCBIfam" id="TIGR00551"/>
    </source>
</evidence>
<evidence type="ECO:0000256" key="7">
    <source>
        <dbReference type="ARBA" id="ARBA00022827"/>
    </source>
</evidence>
<dbReference type="InterPro" id="IPR037099">
    <property type="entry name" value="Fum_R/Succ_DH_flav-like_C_sf"/>
</dbReference>
<dbReference type="EC" id="1.4.3.16" evidence="4 10"/>
<dbReference type="PRINTS" id="PR00368">
    <property type="entry name" value="FADPNR"/>
</dbReference>
<sequence length="518" mass="57006">MIVDVLVLGSGIAGCAAALTAAEGGLEVALVTKAPSLAECTATSWAQGGIIYKGEGDSPELLEEDILRAGAGIGNREAIRQLARLGPHYVESFLIEKLGVAFDRGPNDMLDITEEGAHSVRRIIHVADLTGRAIEERLVEAVLSKPNITVIPNATAIDLLTLSHHSTNPSDCYHPPTCVGAYVFLQDKGVVETLLARETILATGGLGQLFLHTTNPKGARGDGIAMAYRAGARLLNLEYVQFHPTALYHGDERFLISESVRGEGGVLIRRNGESFMERFHPLGSLAPRDVVARAIHTVMLEHQEPCVYLDITQKDPDWIRRRFPNIYAKCLSVGIDMTKEPIPVVPAAHYSCGGVAVDLQGRSSIRRLRAVGEVSCTGVHGANRLASTSLLEGLVWGIEAAKSIAEEIQQNGRENYFFPEIEPWRYENEPVDPALIFQDWLTIKYTMWNYVGLIRTTKRMKRARSILRELQVEIEYFYERARLSDDIIGLRNGAQAALAVLFAALENRKSYGAHYRVD</sequence>
<dbReference type="SUPFAM" id="SSF46977">
    <property type="entry name" value="Succinate dehydrogenase/fumarate reductase flavoprotein C-terminal domain"/>
    <property type="match status" value="1"/>
</dbReference>
<dbReference type="InterPro" id="IPR036188">
    <property type="entry name" value="FAD/NAD-bd_sf"/>
</dbReference>
<dbReference type="Gene3D" id="3.50.50.60">
    <property type="entry name" value="FAD/NAD(P)-binding domain"/>
    <property type="match status" value="1"/>
</dbReference>
<keyword evidence="5 11" id="KW-0285">Flavoprotein</keyword>
<evidence type="ECO:0000256" key="8">
    <source>
        <dbReference type="ARBA" id="ARBA00023002"/>
    </source>
</evidence>
<dbReference type="PANTHER" id="PTHR42716:SF2">
    <property type="entry name" value="L-ASPARTATE OXIDASE, CHLOROPLASTIC"/>
    <property type="match status" value="1"/>
</dbReference>
<evidence type="ECO:0000313" key="14">
    <source>
        <dbReference type="Proteomes" id="UP000262583"/>
    </source>
</evidence>
<dbReference type="KEGG" id="schv:BRCON_1752"/>
<keyword evidence="6 11" id="KW-0662">Pyridine nucleotide biosynthesis</keyword>
<name>A0A2Z4Y6H6_SUMC1</name>
<dbReference type="InterPro" id="IPR027477">
    <property type="entry name" value="Succ_DH/fumarate_Rdtase_cat_sf"/>
</dbReference>
<evidence type="ECO:0000313" key="13">
    <source>
        <dbReference type="EMBL" id="AXA36529.1"/>
    </source>
</evidence>
<comment type="catalytic activity">
    <reaction evidence="9">
        <text>L-aspartate + O2 = iminosuccinate + H2O2</text>
        <dbReference type="Rhea" id="RHEA:25876"/>
        <dbReference type="ChEBI" id="CHEBI:15379"/>
        <dbReference type="ChEBI" id="CHEBI:16240"/>
        <dbReference type="ChEBI" id="CHEBI:29991"/>
        <dbReference type="ChEBI" id="CHEBI:77875"/>
        <dbReference type="EC" id="1.4.3.16"/>
    </reaction>
    <physiologicalReaction direction="left-to-right" evidence="9">
        <dbReference type="Rhea" id="RHEA:25877"/>
    </physiologicalReaction>
</comment>
<dbReference type="GO" id="GO:0008734">
    <property type="term" value="F:L-aspartate oxidase activity"/>
    <property type="evidence" value="ECO:0007669"/>
    <property type="project" value="UniProtKB-UniRule"/>
</dbReference>
<dbReference type="Pfam" id="PF00890">
    <property type="entry name" value="FAD_binding_2"/>
    <property type="match status" value="1"/>
</dbReference>
<evidence type="ECO:0000256" key="5">
    <source>
        <dbReference type="ARBA" id="ARBA00022630"/>
    </source>
</evidence>
<feature type="domain" description="FAD-dependent oxidoreductase 2 FAD-binding" evidence="12">
    <location>
        <begin position="4"/>
        <end position="390"/>
    </location>
</feature>
<dbReference type="Proteomes" id="UP000262583">
    <property type="component" value="Chromosome"/>
</dbReference>
<dbReference type="SUPFAM" id="SSF51905">
    <property type="entry name" value="FAD/NAD(P)-binding domain"/>
    <property type="match status" value="1"/>
</dbReference>
<comment type="subcellular location">
    <subcellularLocation>
        <location evidence="11">Cytoplasm</location>
    </subcellularLocation>
</comment>
<evidence type="ECO:0000256" key="4">
    <source>
        <dbReference type="ARBA" id="ARBA00012173"/>
    </source>
</evidence>
<evidence type="ECO:0000256" key="2">
    <source>
        <dbReference type="ARBA" id="ARBA00004950"/>
    </source>
</evidence>
<dbReference type="FunFam" id="3.90.700.10:FF:000002">
    <property type="entry name" value="L-aspartate oxidase"/>
    <property type="match status" value="1"/>
</dbReference>
<comment type="pathway">
    <text evidence="2 11">Cofactor biosynthesis; NAD(+) biosynthesis; iminoaspartate from L-aspartate (oxidase route): step 1/1.</text>
</comment>
<dbReference type="AlphaFoldDB" id="A0A2Z4Y6H6"/>
<dbReference type="GO" id="GO:0005737">
    <property type="term" value="C:cytoplasm"/>
    <property type="evidence" value="ECO:0007669"/>
    <property type="project" value="UniProtKB-SubCell"/>
</dbReference>
<evidence type="ECO:0000256" key="11">
    <source>
        <dbReference type="RuleBase" id="RU362049"/>
    </source>
</evidence>
<comment type="cofactor">
    <cofactor evidence="1 11">
        <name>FAD</name>
        <dbReference type="ChEBI" id="CHEBI:57692"/>
    </cofactor>
</comment>
<dbReference type="InterPro" id="IPR005288">
    <property type="entry name" value="NadB"/>
</dbReference>
<dbReference type="InterPro" id="IPR003953">
    <property type="entry name" value="FAD-dep_OxRdtase_2_FAD-bd"/>
</dbReference>